<reference evidence="2 3" key="1">
    <citation type="submission" date="2019-07" db="EMBL/GenBank/DDBJ databases">
        <title>Lentzea xizangensis sp. nov., isolated from Qinghai-Tibetan Plateau Soils.</title>
        <authorList>
            <person name="Huang J."/>
        </authorList>
    </citation>
    <scope>NUCLEOTIDE SEQUENCE [LARGE SCALE GENOMIC DNA]</scope>
    <source>
        <strain evidence="2 3">FXJ1.1311</strain>
    </source>
</reference>
<comment type="caution">
    <text evidence="2">The sequence shown here is derived from an EMBL/GenBank/DDBJ whole genome shotgun (WGS) entry which is preliminary data.</text>
</comment>
<keyword evidence="1" id="KW-1133">Transmembrane helix</keyword>
<evidence type="ECO:0000313" key="2">
    <source>
        <dbReference type="EMBL" id="TWP52301.1"/>
    </source>
</evidence>
<feature type="transmembrane region" description="Helical" evidence="1">
    <location>
        <begin position="68"/>
        <end position="87"/>
    </location>
</feature>
<feature type="transmembrane region" description="Helical" evidence="1">
    <location>
        <begin position="37"/>
        <end position="56"/>
    </location>
</feature>
<feature type="transmembrane region" description="Helical" evidence="1">
    <location>
        <begin position="157"/>
        <end position="176"/>
    </location>
</feature>
<keyword evidence="3" id="KW-1185">Reference proteome</keyword>
<feature type="transmembrane region" description="Helical" evidence="1">
    <location>
        <begin position="307"/>
        <end position="329"/>
    </location>
</feature>
<keyword evidence="1" id="KW-0472">Membrane</keyword>
<feature type="transmembrane region" description="Helical" evidence="1">
    <location>
        <begin position="188"/>
        <end position="212"/>
    </location>
</feature>
<evidence type="ECO:0008006" key="4">
    <source>
        <dbReference type="Google" id="ProtNLM"/>
    </source>
</evidence>
<feature type="transmembrane region" description="Helical" evidence="1">
    <location>
        <begin position="432"/>
        <end position="452"/>
    </location>
</feature>
<proteinExistence type="predicted"/>
<protein>
    <recommendedName>
        <fullName evidence="4">Mn2+/Fe2+ NRAMP family transporter</fullName>
    </recommendedName>
</protein>
<feature type="transmembrane region" description="Helical" evidence="1">
    <location>
        <begin position="232"/>
        <end position="251"/>
    </location>
</feature>
<feature type="transmembrane region" description="Helical" evidence="1">
    <location>
        <begin position="349"/>
        <end position="370"/>
    </location>
</feature>
<organism evidence="2 3">
    <name type="scientific">Lentzea tibetensis</name>
    <dbReference type="NCBI Taxonomy" id="2591470"/>
    <lineage>
        <taxon>Bacteria</taxon>
        <taxon>Bacillati</taxon>
        <taxon>Actinomycetota</taxon>
        <taxon>Actinomycetes</taxon>
        <taxon>Pseudonocardiales</taxon>
        <taxon>Pseudonocardiaceae</taxon>
        <taxon>Lentzea</taxon>
    </lineage>
</organism>
<dbReference type="Proteomes" id="UP000316639">
    <property type="component" value="Unassembled WGS sequence"/>
</dbReference>
<keyword evidence="1" id="KW-0812">Transmembrane</keyword>
<feature type="transmembrane region" description="Helical" evidence="1">
    <location>
        <begin position="115"/>
        <end position="137"/>
    </location>
</feature>
<gene>
    <name evidence="2" type="ORF">FKR81_12110</name>
</gene>
<dbReference type="RefSeq" id="WP_146351100.1">
    <property type="nucleotide sequence ID" value="NZ_VOBR01000006.1"/>
</dbReference>
<dbReference type="NCBIfam" id="NF037982">
    <property type="entry name" value="Nramp_1"/>
    <property type="match status" value="1"/>
</dbReference>
<sequence>METQTHPLGTSRPPLDVADLPQPEDVFKVRKLGPVQVIQFVIGPSLIALGISIGSGEWLLGPQAVGKYGFVGVGWVITVSALLQTFYNVEISRYVIATGEVPVVGWGRVPPGWKFWVPFSLVVFYFAFIFGGWAAGAGQGLFALVAGRVYRPDEIEYVRLLGIGLLVVVFLITVMAKKVSRALELTNWVLVGALLLILLGVTVAIVPFAVWLDGIKGLVTFTAPPAGITATQLGALAGFTALASGLNWYAMNHYRDKGYGMGHRVGYISGMRGGKQEIKPVGVTFPDTPENRSLWKRWYKLLLIDQWAVFFVGAMLGMLLPTVLMAHVVDVSGKQPTAANVPTFSAEQLGAIYGQAMFYLMLIVGVLILFSTQLGIFEALVRNFTDAAHAVSPRIRKRIEDDPRKFYYPFMLLVLAVIAGAIHLALPVELVQISANMSNFGALMFPFALMYLNSRLPKPARPHWWHYVILALNVVFFGFFFVNFVYEFFTGAALVKF</sequence>
<dbReference type="AlphaFoldDB" id="A0A563EXU3"/>
<evidence type="ECO:0000256" key="1">
    <source>
        <dbReference type="SAM" id="Phobius"/>
    </source>
</evidence>
<evidence type="ECO:0000313" key="3">
    <source>
        <dbReference type="Proteomes" id="UP000316639"/>
    </source>
</evidence>
<accession>A0A563EXU3</accession>
<feature type="transmembrane region" description="Helical" evidence="1">
    <location>
        <begin position="464"/>
        <end position="486"/>
    </location>
</feature>
<feature type="transmembrane region" description="Helical" evidence="1">
    <location>
        <begin position="406"/>
        <end position="426"/>
    </location>
</feature>
<dbReference type="OrthoDB" id="3561586at2"/>
<dbReference type="EMBL" id="VOBR01000006">
    <property type="protein sequence ID" value="TWP52301.1"/>
    <property type="molecule type" value="Genomic_DNA"/>
</dbReference>
<name>A0A563EXU3_9PSEU</name>